<protein>
    <submittedName>
        <fullName evidence="1">Uncharacterized protein</fullName>
    </submittedName>
</protein>
<dbReference type="Proteomes" id="UP001190002">
    <property type="component" value="Unassembled WGS sequence"/>
</dbReference>
<comment type="caution">
    <text evidence="1">The sequence shown here is derived from an EMBL/GenBank/DDBJ whole genome shotgun (WGS) entry which is preliminary data.</text>
</comment>
<sequence length="56" mass="6322">MWYVLLIAYTVANGQMYSLGSIPDIQNRQRCEALAKAYRGELEPGVRLYAICRANA</sequence>
<gene>
    <name evidence="1" type="ORF">R77591_04904</name>
</gene>
<dbReference type="EMBL" id="CATVXE010000040">
    <property type="protein sequence ID" value="CAJ0698026.1"/>
    <property type="molecule type" value="Genomic_DNA"/>
</dbReference>
<dbReference type="AlphaFoldDB" id="A0AAD2B190"/>
<name>A0AAD2B190_9RALS</name>
<reference evidence="1" key="1">
    <citation type="submission" date="2023-07" db="EMBL/GenBank/DDBJ databases">
        <authorList>
            <person name="Peeters C."/>
        </authorList>
    </citation>
    <scope>NUCLEOTIDE SEQUENCE</scope>
    <source>
        <strain evidence="1">R-77591</strain>
    </source>
</reference>
<evidence type="ECO:0000313" key="1">
    <source>
        <dbReference type="EMBL" id="CAJ0698026.1"/>
    </source>
</evidence>
<evidence type="ECO:0000313" key="2">
    <source>
        <dbReference type="Proteomes" id="UP001190002"/>
    </source>
</evidence>
<organism evidence="1 2">
    <name type="scientific">Ralstonia mannitolilytica</name>
    <dbReference type="NCBI Taxonomy" id="105219"/>
    <lineage>
        <taxon>Bacteria</taxon>
        <taxon>Pseudomonadati</taxon>
        <taxon>Pseudomonadota</taxon>
        <taxon>Betaproteobacteria</taxon>
        <taxon>Burkholderiales</taxon>
        <taxon>Burkholderiaceae</taxon>
        <taxon>Ralstonia</taxon>
    </lineage>
</organism>
<accession>A0AAD2B190</accession>
<proteinExistence type="predicted"/>